<comment type="caution">
    <text evidence="2">The sequence shown here is derived from an EMBL/GenBank/DDBJ whole genome shotgun (WGS) entry which is preliminary data.</text>
</comment>
<feature type="region of interest" description="Disordered" evidence="1">
    <location>
        <begin position="1"/>
        <end position="24"/>
    </location>
</feature>
<organism evidence="2 3">
    <name type="scientific">Brassica rapa subsp. trilocularis</name>
    <dbReference type="NCBI Taxonomy" id="1813537"/>
    <lineage>
        <taxon>Eukaryota</taxon>
        <taxon>Viridiplantae</taxon>
        <taxon>Streptophyta</taxon>
        <taxon>Embryophyta</taxon>
        <taxon>Tracheophyta</taxon>
        <taxon>Spermatophyta</taxon>
        <taxon>Magnoliopsida</taxon>
        <taxon>eudicotyledons</taxon>
        <taxon>Gunneridae</taxon>
        <taxon>Pentapetalae</taxon>
        <taxon>rosids</taxon>
        <taxon>malvids</taxon>
        <taxon>Brassicales</taxon>
        <taxon>Brassicaceae</taxon>
        <taxon>Brassiceae</taxon>
        <taxon>Brassica</taxon>
    </lineage>
</organism>
<dbReference type="Proteomes" id="UP000823674">
    <property type="component" value="Chromosome A09"/>
</dbReference>
<gene>
    <name evidence="2" type="primary">A09p072540.1_BraROA</name>
    <name evidence="2" type="ORF">IGI04_038376</name>
</gene>
<feature type="compositionally biased region" description="Basic and acidic residues" evidence="1">
    <location>
        <begin position="15"/>
        <end position="24"/>
    </location>
</feature>
<keyword evidence="3" id="KW-1185">Reference proteome</keyword>
<evidence type="ECO:0000313" key="2">
    <source>
        <dbReference type="EMBL" id="KAG5386906.1"/>
    </source>
</evidence>
<dbReference type="PANTHER" id="PTHR37207:SF2">
    <property type="entry name" value="(RAPE) HYPOTHETICAL PROTEIN"/>
    <property type="match status" value="1"/>
</dbReference>
<reference evidence="2 3" key="1">
    <citation type="submission" date="2021-03" db="EMBL/GenBank/DDBJ databases">
        <authorList>
            <person name="King G.J."/>
            <person name="Bancroft I."/>
            <person name="Baten A."/>
            <person name="Bloomfield J."/>
            <person name="Borpatragohain P."/>
            <person name="He Z."/>
            <person name="Irish N."/>
            <person name="Irwin J."/>
            <person name="Liu K."/>
            <person name="Mauleon R.P."/>
            <person name="Moore J."/>
            <person name="Morris R."/>
            <person name="Ostergaard L."/>
            <person name="Wang B."/>
            <person name="Wells R."/>
        </authorList>
    </citation>
    <scope>NUCLEOTIDE SEQUENCE [LARGE SCALE GENOMIC DNA]</scope>
    <source>
        <strain evidence="2">R-o-18</strain>
        <tissue evidence="2">Leaf</tissue>
    </source>
</reference>
<evidence type="ECO:0000256" key="1">
    <source>
        <dbReference type="SAM" id="MobiDB-lite"/>
    </source>
</evidence>
<name>A0ABQ7LMC7_BRACM</name>
<sequence>MGEASETPSNASRFLESEAKSEKPPFRVAVDDTKPVLQDPIVRSDPMETEEAVLRLPSFPTHETLLNRN</sequence>
<accession>A0ABQ7LMC7</accession>
<feature type="compositionally biased region" description="Polar residues" evidence="1">
    <location>
        <begin position="1"/>
        <end position="12"/>
    </location>
</feature>
<evidence type="ECO:0000313" key="3">
    <source>
        <dbReference type="Proteomes" id="UP000823674"/>
    </source>
</evidence>
<dbReference type="PANTHER" id="PTHR37207">
    <property type="entry name" value="OS09G0446000 PROTEIN"/>
    <property type="match status" value="1"/>
</dbReference>
<proteinExistence type="predicted"/>
<protein>
    <submittedName>
        <fullName evidence="2">Uncharacterized protein</fullName>
    </submittedName>
</protein>
<dbReference type="EMBL" id="JADBGQ010000008">
    <property type="protein sequence ID" value="KAG5386906.1"/>
    <property type="molecule type" value="Genomic_DNA"/>
</dbReference>